<dbReference type="AlphaFoldDB" id="A0A1D9E0G1"/>
<keyword evidence="3" id="KW-1185">Reference proteome</keyword>
<organism evidence="2 3">
    <name type="scientific">Candidatus Rhodoluna planktonica</name>
    <dbReference type="NCBI Taxonomy" id="535712"/>
    <lineage>
        <taxon>Bacteria</taxon>
        <taxon>Bacillati</taxon>
        <taxon>Actinomycetota</taxon>
        <taxon>Actinomycetes</taxon>
        <taxon>Micrococcales</taxon>
        <taxon>Microbacteriaceae</taxon>
        <taxon>Luna cluster</taxon>
        <taxon>Luna-1 subcluster</taxon>
        <taxon>Rhodoluna</taxon>
    </lineage>
</organism>
<dbReference type="GO" id="GO:0000166">
    <property type="term" value="F:nucleotide binding"/>
    <property type="evidence" value="ECO:0007669"/>
    <property type="project" value="InterPro"/>
</dbReference>
<dbReference type="InterPro" id="IPR000683">
    <property type="entry name" value="Gfo/Idh/MocA-like_OxRdtase_N"/>
</dbReference>
<dbReference type="PANTHER" id="PTHR43377">
    <property type="entry name" value="BILIVERDIN REDUCTASE A"/>
    <property type="match status" value="1"/>
</dbReference>
<reference evidence="2 3" key="1">
    <citation type="journal article" date="2016" name="Biochim. Biophys. Acta">
        <title>Photochemical characterization of actinorhodopsin and its functional existence in the natural host.</title>
        <authorList>
            <person name="Nakamura S."/>
            <person name="Kikukawa T."/>
            <person name="Tamogami J."/>
            <person name="Kamiya M."/>
            <person name="Aizawa T."/>
            <person name="Hahn M.W."/>
            <person name="Ihara K."/>
            <person name="Kamo N."/>
            <person name="Demura M."/>
        </authorList>
    </citation>
    <scope>NUCLEOTIDE SEQUENCE [LARGE SCALE GENOMIC DNA]</scope>
    <source>
        <strain evidence="2 3">MWH-Dar1</strain>
    </source>
</reference>
<evidence type="ECO:0000313" key="3">
    <source>
        <dbReference type="Proteomes" id="UP000243784"/>
    </source>
</evidence>
<accession>A0A1D9E0G1</accession>
<dbReference type="InterPro" id="IPR036291">
    <property type="entry name" value="NAD(P)-bd_dom_sf"/>
</dbReference>
<feature type="domain" description="Gfo/Idh/MocA-like oxidoreductase N-terminal" evidence="1">
    <location>
        <begin position="6"/>
        <end position="143"/>
    </location>
</feature>
<dbReference type="OrthoDB" id="256869at2"/>
<dbReference type="Proteomes" id="UP000243784">
    <property type="component" value="Chromosome"/>
</dbReference>
<name>A0A1D9E0G1_9MICO</name>
<evidence type="ECO:0000313" key="2">
    <source>
        <dbReference type="EMBL" id="AOY56536.1"/>
    </source>
</evidence>
<proteinExistence type="predicted"/>
<protein>
    <recommendedName>
        <fullName evidence="1">Gfo/Idh/MocA-like oxidoreductase N-terminal domain-containing protein</fullName>
    </recommendedName>
</protein>
<dbReference type="SUPFAM" id="SSF51735">
    <property type="entry name" value="NAD(P)-binding Rossmann-fold domains"/>
    <property type="match status" value="1"/>
</dbReference>
<evidence type="ECO:0000259" key="1">
    <source>
        <dbReference type="Pfam" id="PF01408"/>
    </source>
</evidence>
<dbReference type="RefSeq" id="WP_070955036.1">
    <property type="nucleotide sequence ID" value="NZ_CP015208.1"/>
</dbReference>
<dbReference type="Gene3D" id="3.40.50.720">
    <property type="entry name" value="NAD(P)-binding Rossmann-like Domain"/>
    <property type="match status" value="1"/>
</dbReference>
<gene>
    <name evidence="2" type="ORF">A4Z71_06205</name>
</gene>
<sequence>MSKSALLVGCGSIGKKHFQEMLPKFDHIMVVDISTEALAWAQSEAQNAAPAAAPAAGESATGTAATISVAQTLDEAIAHVETNGPFDTATVANWGPDHVPTIRALQAVGQKNFVVEKPLSDSIADARDILAEVQRAGGKLFINLTRRYSGLPAGILAKAAEFNLGELQGVTVTGGARCIATNGIHYLDLATVLFGASPVSVTADLATQNINPRHESLAFYEGSVNYNYPGGKRFSCVFLNQSAVTENVRFYWRNAEGEMQPNGDFQLRLRNQSEIDTYPAVTRTGYAQDVAFSGNLWLTADGRTGMTALYDIVSNLDAAQGSAAETVGGRTAEDLLAALHASELGQRLTLPVDETQVDITKHWSIS</sequence>
<dbReference type="InterPro" id="IPR051450">
    <property type="entry name" value="Gfo/Idh/MocA_Oxidoreductases"/>
</dbReference>
<dbReference type="STRING" id="535712.A4Z71_06205"/>
<dbReference type="PANTHER" id="PTHR43377:SF1">
    <property type="entry name" value="BILIVERDIN REDUCTASE A"/>
    <property type="match status" value="1"/>
</dbReference>
<dbReference type="Pfam" id="PF01408">
    <property type="entry name" value="GFO_IDH_MocA"/>
    <property type="match status" value="1"/>
</dbReference>
<dbReference type="Gene3D" id="3.30.360.10">
    <property type="entry name" value="Dihydrodipicolinate Reductase, domain 2"/>
    <property type="match status" value="1"/>
</dbReference>
<dbReference type="EMBL" id="CP015208">
    <property type="protein sequence ID" value="AOY56536.1"/>
    <property type="molecule type" value="Genomic_DNA"/>
</dbReference>
<dbReference type="KEGG" id="rpla:A4Z71_06205"/>